<accession>A0ABS8Y848</accession>
<reference evidence="2 3" key="1">
    <citation type="journal article" date="2021" name="BMC Genomics">
        <title>Datura genome reveals duplications of psychoactive alkaloid biosynthetic genes and high mutation rate following tissue culture.</title>
        <authorList>
            <person name="Rajewski A."/>
            <person name="Carter-House D."/>
            <person name="Stajich J."/>
            <person name="Litt A."/>
        </authorList>
    </citation>
    <scope>NUCLEOTIDE SEQUENCE [LARGE SCALE GENOMIC DNA]</scope>
    <source>
        <strain evidence="2">AR-01</strain>
    </source>
</reference>
<evidence type="ECO:0000256" key="1">
    <source>
        <dbReference type="SAM" id="MobiDB-lite"/>
    </source>
</evidence>
<name>A0ABS8Y848_DATST</name>
<feature type="non-terminal residue" evidence="2">
    <location>
        <position position="107"/>
    </location>
</feature>
<protein>
    <submittedName>
        <fullName evidence="2">Uncharacterized protein</fullName>
    </submittedName>
</protein>
<keyword evidence="3" id="KW-1185">Reference proteome</keyword>
<sequence length="107" mass="11740">MCAGYELPVLAGSEGEKREEEEGRGRTTREIWWSLRSAATGDRRERSDRCAADGGVLLLPSPAVKRKERGGRVATKIGRWRRQEEDEGGRGKAMALAAGSGEVLWVV</sequence>
<proteinExistence type="predicted"/>
<gene>
    <name evidence="2" type="ORF">HAX54_008134</name>
</gene>
<dbReference type="EMBL" id="JACEIK010141897">
    <property type="protein sequence ID" value="MCE5167521.1"/>
    <property type="molecule type" value="Genomic_DNA"/>
</dbReference>
<evidence type="ECO:0000313" key="3">
    <source>
        <dbReference type="Proteomes" id="UP000823775"/>
    </source>
</evidence>
<feature type="compositionally biased region" description="Basic and acidic residues" evidence="1">
    <location>
        <begin position="14"/>
        <end position="26"/>
    </location>
</feature>
<comment type="caution">
    <text evidence="2">The sequence shown here is derived from an EMBL/GenBank/DDBJ whole genome shotgun (WGS) entry which is preliminary data.</text>
</comment>
<feature type="region of interest" description="Disordered" evidence="1">
    <location>
        <begin position="1"/>
        <end position="26"/>
    </location>
</feature>
<evidence type="ECO:0000313" key="2">
    <source>
        <dbReference type="EMBL" id="MCE5167521.1"/>
    </source>
</evidence>
<dbReference type="Proteomes" id="UP000823775">
    <property type="component" value="Unassembled WGS sequence"/>
</dbReference>
<organism evidence="2 3">
    <name type="scientific">Datura stramonium</name>
    <name type="common">Jimsonweed</name>
    <name type="synonym">Common thornapple</name>
    <dbReference type="NCBI Taxonomy" id="4076"/>
    <lineage>
        <taxon>Eukaryota</taxon>
        <taxon>Viridiplantae</taxon>
        <taxon>Streptophyta</taxon>
        <taxon>Embryophyta</taxon>
        <taxon>Tracheophyta</taxon>
        <taxon>Spermatophyta</taxon>
        <taxon>Magnoliopsida</taxon>
        <taxon>eudicotyledons</taxon>
        <taxon>Gunneridae</taxon>
        <taxon>Pentapetalae</taxon>
        <taxon>asterids</taxon>
        <taxon>lamiids</taxon>
        <taxon>Solanales</taxon>
        <taxon>Solanaceae</taxon>
        <taxon>Solanoideae</taxon>
        <taxon>Datureae</taxon>
        <taxon>Datura</taxon>
    </lineage>
</organism>